<keyword evidence="5" id="KW-0274">FAD</keyword>
<dbReference type="Proteomes" id="UP000287601">
    <property type="component" value="Chromosome"/>
</dbReference>
<protein>
    <submittedName>
        <fullName evidence="7">4Fe-4S dicluster domain-containing protein</fullName>
    </submittedName>
</protein>
<dbReference type="SMART" id="SM00893">
    <property type="entry name" value="ETF"/>
    <property type="match status" value="1"/>
</dbReference>
<evidence type="ECO:0000259" key="6">
    <source>
        <dbReference type="PROSITE" id="PS51379"/>
    </source>
</evidence>
<dbReference type="AlphaFoldDB" id="A0A410PVU6"/>
<keyword evidence="4" id="KW-0411">Iron-sulfur</keyword>
<dbReference type="KEGG" id="amij:EQM06_07250"/>
<accession>A0A410PVU6</accession>
<feature type="domain" description="4Fe-4S ferredoxin-type" evidence="6">
    <location>
        <begin position="1"/>
        <end position="30"/>
    </location>
</feature>
<dbReference type="Gene3D" id="3.30.70.20">
    <property type="match status" value="1"/>
</dbReference>
<comment type="cofactor">
    <cofactor evidence="5">
        <name>FAD</name>
        <dbReference type="ChEBI" id="CHEBI:57692"/>
    </cofactor>
    <text evidence="5">Binds 1 FAD per dimer.</text>
</comment>
<dbReference type="Gene3D" id="3.40.50.620">
    <property type="entry name" value="HUPs"/>
    <property type="match status" value="1"/>
</dbReference>
<evidence type="ECO:0000256" key="5">
    <source>
        <dbReference type="PIRSR" id="PIRSR000089-1"/>
    </source>
</evidence>
<evidence type="ECO:0000256" key="2">
    <source>
        <dbReference type="ARBA" id="ARBA00022723"/>
    </source>
</evidence>
<reference evidence="7 8" key="1">
    <citation type="submission" date="2019-01" db="EMBL/GenBank/DDBJ databases">
        <title>Draft genomes of a novel of Aminipila strains.</title>
        <authorList>
            <person name="Ma S."/>
        </authorList>
    </citation>
    <scope>NUCLEOTIDE SEQUENCE [LARGE SCALE GENOMIC DNA]</scope>
    <source>
        <strain evidence="8">JN-39</strain>
    </source>
</reference>
<feature type="domain" description="4Fe-4S ferredoxin-type" evidence="6">
    <location>
        <begin position="31"/>
        <end position="58"/>
    </location>
</feature>
<dbReference type="GO" id="GO:0046872">
    <property type="term" value="F:metal ion binding"/>
    <property type="evidence" value="ECO:0007669"/>
    <property type="project" value="UniProtKB-KW"/>
</dbReference>
<dbReference type="PANTHER" id="PTHR43153">
    <property type="entry name" value="ELECTRON TRANSFER FLAVOPROTEIN ALPHA"/>
    <property type="match status" value="1"/>
</dbReference>
<organism evidence="7 8">
    <name type="scientific">Aminipila luticellarii</name>
    <dbReference type="NCBI Taxonomy" id="2507160"/>
    <lineage>
        <taxon>Bacteria</taxon>
        <taxon>Bacillati</taxon>
        <taxon>Bacillota</taxon>
        <taxon>Clostridia</taxon>
        <taxon>Peptostreptococcales</taxon>
        <taxon>Anaerovoracaceae</taxon>
        <taxon>Aminipila</taxon>
    </lineage>
</organism>
<dbReference type="CDD" id="cd01715">
    <property type="entry name" value="ETF_alpha"/>
    <property type="match status" value="1"/>
</dbReference>
<feature type="binding site" evidence="5">
    <location>
        <position position="384"/>
    </location>
    <ligand>
        <name>FAD</name>
        <dbReference type="ChEBI" id="CHEBI:57692"/>
    </ligand>
</feature>
<sequence length="426" mass="45921">MAIQVIKDKCKGCKLCIKACPFDAIDMDGKLAVINEKCTACKVCISKCPFDAIENTGGDEVVDLSAYKNIWVFAEQRDGKLMNVALELIGEGYRLAKEISDDTKVCAVVVGDGVAHLTEECYAYGADEVILIEDPLLKQYTTDAYAKAITDAIQVYKPEIVLYGATHIGRDLAPRIAARCNTGLTADCTRLDVKVSSYIEYAKKNTTLDTSTLDPTDPSTGIKQTRPAFGGNLMATIICPRTRPQMSTVRPGVMQKRDKVEGAKGTLIVFKPEISKDDIHVQILEVVKSAKEMVSLTDADIICSGGRGLGDASGFELIKKFADKVGGVVGSSRAAVDAGWIDHSHQVGQTGTTVKPKIYFACGISGAIQHLAGMQTSDIIVAINKDPDAPMMEIADYAICGDLYKVIPEIIAEWDNAEALYDASTK</sequence>
<feature type="binding site" evidence="5">
    <location>
        <begin position="332"/>
        <end position="333"/>
    </location>
    <ligand>
        <name>FAD</name>
        <dbReference type="ChEBI" id="CHEBI:57692"/>
    </ligand>
</feature>
<proteinExistence type="inferred from homology"/>
<dbReference type="PIRSF" id="PIRSF000089">
    <property type="entry name" value="Electra_flavoP_a"/>
    <property type="match status" value="1"/>
</dbReference>
<feature type="binding site" evidence="5">
    <location>
        <begin position="346"/>
        <end position="350"/>
    </location>
    <ligand>
        <name>FAD</name>
        <dbReference type="ChEBI" id="CHEBI:57692"/>
    </ligand>
</feature>
<dbReference type="Pfam" id="PF14697">
    <property type="entry name" value="Fer4_21"/>
    <property type="match status" value="1"/>
</dbReference>
<evidence type="ECO:0000313" key="8">
    <source>
        <dbReference type="Proteomes" id="UP000287601"/>
    </source>
</evidence>
<dbReference type="PANTHER" id="PTHR43153:SF1">
    <property type="entry name" value="ELECTRON TRANSFER FLAVOPROTEIN SUBUNIT ALPHA, MITOCHONDRIAL"/>
    <property type="match status" value="1"/>
</dbReference>
<keyword evidence="2" id="KW-0479">Metal-binding</keyword>
<evidence type="ECO:0000256" key="4">
    <source>
        <dbReference type="ARBA" id="ARBA00023014"/>
    </source>
</evidence>
<dbReference type="InterPro" id="IPR014730">
    <property type="entry name" value="ETF_a/b_N"/>
</dbReference>
<dbReference type="InterPro" id="IPR017900">
    <property type="entry name" value="4Fe4S_Fe_S_CS"/>
</dbReference>
<dbReference type="InterPro" id="IPR017896">
    <property type="entry name" value="4Fe4S_Fe-S-bd"/>
</dbReference>
<feature type="binding site" evidence="5">
    <location>
        <begin position="363"/>
        <end position="370"/>
    </location>
    <ligand>
        <name>FAD</name>
        <dbReference type="ChEBI" id="CHEBI:57692"/>
    </ligand>
</feature>
<dbReference type="RefSeq" id="WP_128745696.1">
    <property type="nucleotide sequence ID" value="NZ_CP035281.1"/>
</dbReference>
<dbReference type="Pfam" id="PF01012">
    <property type="entry name" value="ETF"/>
    <property type="match status" value="1"/>
</dbReference>
<evidence type="ECO:0000256" key="3">
    <source>
        <dbReference type="ARBA" id="ARBA00023004"/>
    </source>
</evidence>
<dbReference type="Pfam" id="PF00766">
    <property type="entry name" value="ETF_alpha"/>
    <property type="match status" value="1"/>
</dbReference>
<keyword evidence="5" id="KW-0285">Flavoprotein</keyword>
<dbReference type="PROSITE" id="PS00198">
    <property type="entry name" value="4FE4S_FER_1"/>
    <property type="match status" value="2"/>
</dbReference>
<comment type="similarity">
    <text evidence="1">Belongs to the ETF alpha-subunit/FixB family.</text>
</comment>
<dbReference type="SUPFAM" id="SSF52467">
    <property type="entry name" value="DHS-like NAD/FAD-binding domain"/>
    <property type="match status" value="1"/>
</dbReference>
<evidence type="ECO:0000313" key="7">
    <source>
        <dbReference type="EMBL" id="QAT43047.1"/>
    </source>
</evidence>
<dbReference type="InterPro" id="IPR014729">
    <property type="entry name" value="Rossmann-like_a/b/a_fold"/>
</dbReference>
<keyword evidence="8" id="KW-1185">Reference proteome</keyword>
<dbReference type="InterPro" id="IPR014731">
    <property type="entry name" value="ETF_asu_C"/>
</dbReference>
<name>A0A410PVU6_9FIRM</name>
<dbReference type="SUPFAM" id="SSF54862">
    <property type="entry name" value="4Fe-4S ferredoxins"/>
    <property type="match status" value="1"/>
</dbReference>
<dbReference type="SUPFAM" id="SSF52402">
    <property type="entry name" value="Adenine nucleotide alpha hydrolases-like"/>
    <property type="match status" value="1"/>
</dbReference>
<feature type="binding site" evidence="5">
    <location>
        <position position="307"/>
    </location>
    <ligand>
        <name>FAD</name>
        <dbReference type="ChEBI" id="CHEBI:57692"/>
    </ligand>
</feature>
<dbReference type="GO" id="GO:0050660">
    <property type="term" value="F:flavin adenine dinucleotide binding"/>
    <property type="evidence" value="ECO:0007669"/>
    <property type="project" value="InterPro"/>
</dbReference>
<dbReference type="EMBL" id="CP035281">
    <property type="protein sequence ID" value="QAT43047.1"/>
    <property type="molecule type" value="Genomic_DNA"/>
</dbReference>
<keyword evidence="3" id="KW-0408">Iron</keyword>
<dbReference type="GO" id="GO:0009055">
    <property type="term" value="F:electron transfer activity"/>
    <property type="evidence" value="ECO:0007669"/>
    <property type="project" value="InterPro"/>
</dbReference>
<dbReference type="InterPro" id="IPR001308">
    <property type="entry name" value="ETF_a/FixB"/>
</dbReference>
<dbReference type="PROSITE" id="PS51379">
    <property type="entry name" value="4FE4S_FER_2"/>
    <property type="match status" value="2"/>
</dbReference>
<dbReference type="Gene3D" id="3.40.50.1220">
    <property type="entry name" value="TPP-binding domain"/>
    <property type="match status" value="1"/>
</dbReference>
<gene>
    <name evidence="7" type="ORF">EQM06_07250</name>
</gene>
<dbReference type="InterPro" id="IPR029035">
    <property type="entry name" value="DHS-like_NAD/FAD-binding_dom"/>
</dbReference>
<dbReference type="OrthoDB" id="9770286at2"/>
<dbReference type="GO" id="GO:0033539">
    <property type="term" value="P:fatty acid beta-oxidation using acyl-CoA dehydrogenase"/>
    <property type="evidence" value="ECO:0007669"/>
    <property type="project" value="TreeGrafter"/>
</dbReference>
<evidence type="ECO:0000256" key="1">
    <source>
        <dbReference type="ARBA" id="ARBA00005817"/>
    </source>
</evidence>
<dbReference type="InterPro" id="IPR033947">
    <property type="entry name" value="ETF_alpha_N"/>
</dbReference>
<dbReference type="GO" id="GO:0051536">
    <property type="term" value="F:iron-sulfur cluster binding"/>
    <property type="evidence" value="ECO:0007669"/>
    <property type="project" value="UniProtKB-KW"/>
</dbReference>